<gene>
    <name evidence="9" type="primary">ftsQ</name>
    <name evidence="12" type="ORF">RZN05_09910</name>
</gene>
<dbReference type="Pfam" id="PF08478">
    <property type="entry name" value="POTRA_1"/>
    <property type="match status" value="1"/>
</dbReference>
<dbReference type="RefSeq" id="WP_317226453.1">
    <property type="nucleotide sequence ID" value="NZ_JAWJEJ010000001.1"/>
</dbReference>
<dbReference type="PANTHER" id="PTHR35851">
    <property type="entry name" value="CELL DIVISION PROTEIN FTSQ"/>
    <property type="match status" value="1"/>
</dbReference>
<evidence type="ECO:0000256" key="5">
    <source>
        <dbReference type="ARBA" id="ARBA00022692"/>
    </source>
</evidence>
<evidence type="ECO:0000256" key="10">
    <source>
        <dbReference type="SAM" id="MobiDB-lite"/>
    </source>
</evidence>
<evidence type="ECO:0000313" key="12">
    <source>
        <dbReference type="EMBL" id="MDV3457296.1"/>
    </source>
</evidence>
<keyword evidence="5 9" id="KW-0812">Transmembrane</keyword>
<name>A0ABU3Y7C1_9SPHN</name>
<proteinExistence type="inferred from homology"/>
<accession>A0ABU3Y7C1</accession>
<dbReference type="InterPro" id="IPR034746">
    <property type="entry name" value="POTRA"/>
</dbReference>
<evidence type="ECO:0000256" key="2">
    <source>
        <dbReference type="ARBA" id="ARBA00022475"/>
    </source>
</evidence>
<evidence type="ECO:0000256" key="6">
    <source>
        <dbReference type="ARBA" id="ARBA00022989"/>
    </source>
</evidence>
<dbReference type="InterPro" id="IPR026579">
    <property type="entry name" value="FtsQ"/>
</dbReference>
<comment type="subcellular location">
    <subcellularLocation>
        <location evidence="9">Cell inner membrane</location>
        <topology evidence="9">Single-pass type II membrane protein</topology>
    </subcellularLocation>
    <subcellularLocation>
        <location evidence="1">Membrane</location>
    </subcellularLocation>
    <text evidence="9">Localizes to the division septum.</text>
</comment>
<evidence type="ECO:0000256" key="1">
    <source>
        <dbReference type="ARBA" id="ARBA00004370"/>
    </source>
</evidence>
<evidence type="ECO:0000256" key="4">
    <source>
        <dbReference type="ARBA" id="ARBA00022618"/>
    </source>
</evidence>
<dbReference type="InterPro" id="IPR013685">
    <property type="entry name" value="POTRA_FtsQ_type"/>
</dbReference>
<protein>
    <recommendedName>
        <fullName evidence="9">Cell division protein FtsQ</fullName>
    </recommendedName>
</protein>
<feature type="region of interest" description="Disordered" evidence="10">
    <location>
        <begin position="1"/>
        <end position="27"/>
    </location>
</feature>
<comment type="caution">
    <text evidence="12">The sequence shown here is derived from an EMBL/GenBank/DDBJ whole genome shotgun (WGS) entry which is preliminary data.</text>
</comment>
<keyword evidence="8 9" id="KW-0131">Cell cycle</keyword>
<keyword evidence="13" id="KW-1185">Reference proteome</keyword>
<dbReference type="PANTHER" id="PTHR35851:SF1">
    <property type="entry name" value="CELL DIVISION PROTEIN FTSQ"/>
    <property type="match status" value="1"/>
</dbReference>
<sequence>MSRKPVQRTATRRGAAPRKKANARRPKRPSLLDQAVAALPFSEKTLTRIATWTIVGSVGAVALAVATWFGVPSMAGVAAANVVGEAGLKVDEIQIDGIKRMDKMTVYTQALDQDSRAMPLVDLALVRERLLKYPWVKDARVSRRLPNTLRIAIVEREPAAIWQSHGQLMLVDPTGVPLEPVSTDAMPDLPLLIGEGANGQEPARRKLLDAAPSLKPLVKAASWIGNRRWDLVFASGEKLQLPEGEEEAAKSLRKFAELDAAQGLLRKGTIRFDMRVPGNMVMQRPQGQAAATSVVTGE</sequence>
<reference evidence="12 13" key="1">
    <citation type="submission" date="2023-10" db="EMBL/GenBank/DDBJ databases">
        <title>Sphingomonas sp. HF-S4 16S ribosomal RNA gene Genome sequencing and assembly.</title>
        <authorList>
            <person name="Lee H."/>
        </authorList>
    </citation>
    <scope>NUCLEOTIDE SEQUENCE [LARGE SCALE GENOMIC DNA]</scope>
    <source>
        <strain evidence="12 13">HF-S4</strain>
    </source>
</reference>
<evidence type="ECO:0000256" key="9">
    <source>
        <dbReference type="HAMAP-Rule" id="MF_00911"/>
    </source>
</evidence>
<evidence type="ECO:0000256" key="7">
    <source>
        <dbReference type="ARBA" id="ARBA00023136"/>
    </source>
</evidence>
<dbReference type="Pfam" id="PF03799">
    <property type="entry name" value="FtsQ_DivIB_C"/>
    <property type="match status" value="1"/>
</dbReference>
<dbReference type="Gene3D" id="3.10.20.310">
    <property type="entry name" value="membrane protein fhac"/>
    <property type="match status" value="1"/>
</dbReference>
<keyword evidence="7 9" id="KW-0472">Membrane</keyword>
<feature type="domain" description="POTRA" evidence="11">
    <location>
        <begin position="88"/>
        <end position="156"/>
    </location>
</feature>
<dbReference type="InterPro" id="IPR005548">
    <property type="entry name" value="Cell_div_FtsQ/DivIB_C"/>
</dbReference>
<dbReference type="Proteomes" id="UP001273531">
    <property type="component" value="Unassembled WGS sequence"/>
</dbReference>
<organism evidence="12 13">
    <name type="scientific">Sphingomonas agrestis</name>
    <dbReference type="NCBI Taxonomy" id="3080540"/>
    <lineage>
        <taxon>Bacteria</taxon>
        <taxon>Pseudomonadati</taxon>
        <taxon>Pseudomonadota</taxon>
        <taxon>Alphaproteobacteria</taxon>
        <taxon>Sphingomonadales</taxon>
        <taxon>Sphingomonadaceae</taxon>
        <taxon>Sphingomonas</taxon>
    </lineage>
</organism>
<comment type="function">
    <text evidence="9">Essential cell division protein.</text>
</comment>
<dbReference type="PROSITE" id="PS51779">
    <property type="entry name" value="POTRA"/>
    <property type="match status" value="1"/>
</dbReference>
<comment type="similarity">
    <text evidence="9">Belongs to the FtsQ/DivIB family. FtsQ subfamily.</text>
</comment>
<evidence type="ECO:0000313" key="13">
    <source>
        <dbReference type="Proteomes" id="UP001273531"/>
    </source>
</evidence>
<feature type="transmembrane region" description="Helical" evidence="9">
    <location>
        <begin position="49"/>
        <end position="71"/>
    </location>
</feature>
<dbReference type="EMBL" id="JAWJEJ010000001">
    <property type="protein sequence ID" value="MDV3457296.1"/>
    <property type="molecule type" value="Genomic_DNA"/>
</dbReference>
<feature type="compositionally biased region" description="Basic residues" evidence="10">
    <location>
        <begin position="15"/>
        <end position="27"/>
    </location>
</feature>
<keyword evidence="4 9" id="KW-0132">Cell division</keyword>
<evidence type="ECO:0000259" key="11">
    <source>
        <dbReference type="PROSITE" id="PS51779"/>
    </source>
</evidence>
<evidence type="ECO:0000256" key="8">
    <source>
        <dbReference type="ARBA" id="ARBA00023306"/>
    </source>
</evidence>
<keyword evidence="6 9" id="KW-1133">Transmembrane helix</keyword>
<dbReference type="HAMAP" id="MF_00911">
    <property type="entry name" value="FtsQ_subfam"/>
    <property type="match status" value="1"/>
</dbReference>
<keyword evidence="2 9" id="KW-1003">Cell membrane</keyword>
<keyword evidence="3 9" id="KW-0997">Cell inner membrane</keyword>
<evidence type="ECO:0000256" key="3">
    <source>
        <dbReference type="ARBA" id="ARBA00022519"/>
    </source>
</evidence>